<evidence type="ECO:0000313" key="2">
    <source>
        <dbReference type="Proteomes" id="UP000479000"/>
    </source>
</evidence>
<accession>A0A6H5GNN5</accession>
<proteinExistence type="predicted"/>
<dbReference type="EMBL" id="CADCXU010016406">
    <property type="protein sequence ID" value="CAB0005436.1"/>
    <property type="molecule type" value="Genomic_DNA"/>
</dbReference>
<dbReference type="OrthoDB" id="6630291at2759"/>
<dbReference type="AlphaFoldDB" id="A0A6H5GNN5"/>
<keyword evidence="2" id="KW-1185">Reference proteome</keyword>
<gene>
    <name evidence="1" type="ORF">NTEN_LOCUS10913</name>
</gene>
<reference evidence="1 2" key="1">
    <citation type="submission" date="2020-02" db="EMBL/GenBank/DDBJ databases">
        <authorList>
            <person name="Ferguson B K."/>
        </authorList>
    </citation>
    <scope>NUCLEOTIDE SEQUENCE [LARGE SCALE GENOMIC DNA]</scope>
</reference>
<evidence type="ECO:0000313" key="1">
    <source>
        <dbReference type="EMBL" id="CAB0005436.1"/>
    </source>
</evidence>
<organism evidence="1 2">
    <name type="scientific">Nesidiocoris tenuis</name>
    <dbReference type="NCBI Taxonomy" id="355587"/>
    <lineage>
        <taxon>Eukaryota</taxon>
        <taxon>Metazoa</taxon>
        <taxon>Ecdysozoa</taxon>
        <taxon>Arthropoda</taxon>
        <taxon>Hexapoda</taxon>
        <taxon>Insecta</taxon>
        <taxon>Pterygota</taxon>
        <taxon>Neoptera</taxon>
        <taxon>Paraneoptera</taxon>
        <taxon>Hemiptera</taxon>
        <taxon>Heteroptera</taxon>
        <taxon>Panheteroptera</taxon>
        <taxon>Cimicomorpha</taxon>
        <taxon>Miridae</taxon>
        <taxon>Dicyphina</taxon>
        <taxon>Nesidiocoris</taxon>
    </lineage>
</organism>
<feature type="non-terminal residue" evidence="1">
    <location>
        <position position="1"/>
    </location>
</feature>
<name>A0A6H5GNN5_9HEMI</name>
<protein>
    <submittedName>
        <fullName evidence="1">Uncharacterized protein</fullName>
    </submittedName>
</protein>
<sequence length="221" mass="24593">NNVSPHSGRYRSEVLRGHRQSTVLSILHIDTKGGGGGGCFGDFPPFPSLRCAAVALSPRHVPAVLRRISVCLLSPLGRRTRHVPSPSDARRRPQRIATRFDDYVAHATGSFCSVLYQKLLTAGVPREPVLGVMLCLTDGTLVLLDTSREGSLQWTTYPFGPQATTPGVRIQLGNFIRRGCNRQVTAANKGYRPQPLFYKSSQQRKMLNHLRFVIILRFEPY</sequence>
<dbReference type="Proteomes" id="UP000479000">
    <property type="component" value="Unassembled WGS sequence"/>
</dbReference>